<dbReference type="Proteomes" id="UP000318878">
    <property type="component" value="Unassembled WGS sequence"/>
</dbReference>
<dbReference type="Pfam" id="PF04909">
    <property type="entry name" value="Amidohydro_2"/>
    <property type="match status" value="1"/>
</dbReference>
<dbReference type="InterPro" id="IPR032466">
    <property type="entry name" value="Metal_Hydrolase"/>
</dbReference>
<reference evidence="2 3" key="1">
    <citation type="submission" date="2019-02" db="EMBL/GenBank/DDBJ databases">
        <title>Deep-cultivation of Planctomycetes and their phenomic and genomic characterization uncovers novel biology.</title>
        <authorList>
            <person name="Wiegand S."/>
            <person name="Jogler M."/>
            <person name="Boedeker C."/>
            <person name="Pinto D."/>
            <person name="Vollmers J."/>
            <person name="Rivas-Marin E."/>
            <person name="Kohn T."/>
            <person name="Peeters S.H."/>
            <person name="Heuer A."/>
            <person name="Rast P."/>
            <person name="Oberbeckmann S."/>
            <person name="Bunk B."/>
            <person name="Jeske O."/>
            <person name="Meyerdierks A."/>
            <person name="Storesund J.E."/>
            <person name="Kallscheuer N."/>
            <person name="Luecker S."/>
            <person name="Lage O.M."/>
            <person name="Pohl T."/>
            <person name="Merkel B.J."/>
            <person name="Hornburger P."/>
            <person name="Mueller R.-W."/>
            <person name="Bruemmer F."/>
            <person name="Labrenz M."/>
            <person name="Spormann A.M."/>
            <person name="Op Den Camp H."/>
            <person name="Overmann J."/>
            <person name="Amann R."/>
            <person name="Jetten M.S.M."/>
            <person name="Mascher T."/>
            <person name="Medema M.H."/>
            <person name="Devos D.P."/>
            <person name="Kaster A.-K."/>
            <person name="Ovreas L."/>
            <person name="Rohde M."/>
            <person name="Galperin M.Y."/>
            <person name="Jogler C."/>
        </authorList>
    </citation>
    <scope>NUCLEOTIDE SEQUENCE [LARGE SCALE GENOMIC DNA]</scope>
    <source>
        <strain evidence="2 3">Enr8</strain>
    </source>
</reference>
<dbReference type="EMBL" id="SJPF01000003">
    <property type="protein sequence ID" value="TWT32979.1"/>
    <property type="molecule type" value="Genomic_DNA"/>
</dbReference>
<dbReference type="GO" id="GO:0016787">
    <property type="term" value="F:hydrolase activity"/>
    <property type="evidence" value="ECO:0007669"/>
    <property type="project" value="UniProtKB-KW"/>
</dbReference>
<sequence length="88" mass="9278">MPSAVAKAPNVSIGIGGFYPTSGIVEMGVRLLGAERVIFGSDAPGRSFSSQLGKVLGAELPQEQKRQILYDNFAKLMAPIASQKGWIG</sequence>
<protein>
    <submittedName>
        <fullName evidence="2">Amidohydrolase</fullName>
    </submittedName>
</protein>
<name>A0A5C5V4T1_9BACT</name>
<accession>A0A5C5V4T1</accession>
<comment type="caution">
    <text evidence="2">The sequence shown here is derived from an EMBL/GenBank/DDBJ whole genome shotgun (WGS) entry which is preliminary data.</text>
</comment>
<evidence type="ECO:0000313" key="3">
    <source>
        <dbReference type="Proteomes" id="UP000318878"/>
    </source>
</evidence>
<dbReference type="AlphaFoldDB" id="A0A5C5V4T1"/>
<keyword evidence="3" id="KW-1185">Reference proteome</keyword>
<proteinExistence type="predicted"/>
<dbReference type="RefSeq" id="WP_222434868.1">
    <property type="nucleotide sequence ID" value="NZ_SJPF01000003.1"/>
</dbReference>
<dbReference type="SUPFAM" id="SSF51556">
    <property type="entry name" value="Metallo-dependent hydrolases"/>
    <property type="match status" value="1"/>
</dbReference>
<keyword evidence="2" id="KW-0378">Hydrolase</keyword>
<gene>
    <name evidence="2" type="ORF">Enr8_27950</name>
</gene>
<feature type="domain" description="Amidohydrolase-related" evidence="1">
    <location>
        <begin position="5"/>
        <end position="75"/>
    </location>
</feature>
<evidence type="ECO:0000313" key="2">
    <source>
        <dbReference type="EMBL" id="TWT32979.1"/>
    </source>
</evidence>
<dbReference type="InterPro" id="IPR006680">
    <property type="entry name" value="Amidohydro-rel"/>
</dbReference>
<evidence type="ECO:0000259" key="1">
    <source>
        <dbReference type="Pfam" id="PF04909"/>
    </source>
</evidence>
<dbReference type="Gene3D" id="3.20.20.140">
    <property type="entry name" value="Metal-dependent hydrolases"/>
    <property type="match status" value="1"/>
</dbReference>
<organism evidence="2 3">
    <name type="scientific">Blastopirellula retiformator</name>
    <dbReference type="NCBI Taxonomy" id="2527970"/>
    <lineage>
        <taxon>Bacteria</taxon>
        <taxon>Pseudomonadati</taxon>
        <taxon>Planctomycetota</taxon>
        <taxon>Planctomycetia</taxon>
        <taxon>Pirellulales</taxon>
        <taxon>Pirellulaceae</taxon>
        <taxon>Blastopirellula</taxon>
    </lineage>
</organism>